<dbReference type="InterPro" id="IPR039091">
    <property type="entry name" value="AHR/AHRR"/>
</dbReference>
<dbReference type="InterPro" id="IPR036638">
    <property type="entry name" value="HLH_DNA-bd_sf"/>
</dbReference>
<dbReference type="GO" id="GO:0005737">
    <property type="term" value="C:cytoplasm"/>
    <property type="evidence" value="ECO:0007669"/>
    <property type="project" value="UniProtKB-SubCell"/>
</dbReference>
<dbReference type="FunFam" id="3.30.450.20:FF:000019">
    <property type="entry name" value="Aryl hydrocarbon receptor 1"/>
    <property type="match status" value="1"/>
</dbReference>
<feature type="domain" description="PAS" evidence="15">
    <location>
        <begin position="121"/>
        <end position="184"/>
    </location>
</feature>
<dbReference type="SMART" id="SM00091">
    <property type="entry name" value="PAS"/>
    <property type="match status" value="1"/>
</dbReference>
<dbReference type="SMART" id="SM00086">
    <property type="entry name" value="PAC"/>
    <property type="match status" value="1"/>
</dbReference>
<name>A0A9Q1F5W0_SYNKA</name>
<dbReference type="FunFam" id="3.30.450.20:FF:000035">
    <property type="entry name" value="Aryl hydrocarbon receptor"/>
    <property type="match status" value="1"/>
</dbReference>
<keyword evidence="13" id="KW-0539">Nucleus</keyword>
<dbReference type="InterPro" id="IPR011598">
    <property type="entry name" value="bHLH_dom"/>
</dbReference>
<feature type="region of interest" description="Disordered" evidence="14">
    <location>
        <begin position="1"/>
        <end position="39"/>
    </location>
</feature>
<dbReference type="GO" id="GO:0048511">
    <property type="term" value="P:rhythmic process"/>
    <property type="evidence" value="ECO:0007669"/>
    <property type="project" value="UniProtKB-KW"/>
</dbReference>
<keyword evidence="10" id="KW-0238">DNA-binding</keyword>
<dbReference type="InterPro" id="IPR001610">
    <property type="entry name" value="PAC"/>
</dbReference>
<evidence type="ECO:0000256" key="4">
    <source>
        <dbReference type="ARBA" id="ARBA00022490"/>
    </source>
</evidence>
<dbReference type="PROSITE" id="PS50112">
    <property type="entry name" value="PAS"/>
    <property type="match status" value="1"/>
</dbReference>
<feature type="region of interest" description="Disordered" evidence="14">
    <location>
        <begin position="865"/>
        <end position="914"/>
    </location>
</feature>
<evidence type="ECO:0000256" key="2">
    <source>
        <dbReference type="ARBA" id="ARBA00004496"/>
    </source>
</evidence>
<dbReference type="Gene3D" id="4.10.280.10">
    <property type="entry name" value="Helix-loop-helix DNA-binding domain"/>
    <property type="match status" value="1"/>
</dbReference>
<sequence length="1079" mass="118439">MLGNVGVYAAKKRKKPVQKIPKPPAPDGAKSNPSKRHRDRLNGELDKLTSLLPFSDDVRARLDKLSVLRLSVGYLKVKSFFSATMQKGSTGWPGERGMVFGGNGHSVTTIDGVTFSEGDLLLHALNGFVLVVTAEGYVFYSSPTIQDYLGFHQSDVVHQSVFELIHTDDRATFRRQLHFALNPNQANPDQGEDNCLTAIQRSSEITSNTVTYDPQHIPPENSSFLERSFVCRFRCLLDNSSGFLTLNFQGRLRYVHGQNKMSEDGTLGHPQLALFAIATPVQSPSIMEIRTKTLIFQTKHKLDFTPMGIDTRGMVVLGYTEMELCLRGSGYQFIHAADMMHCADNHIRMMKTGESGFTVFRLLTKMGTWVWVQANARLVYKGGRPDFIIARQRPLTNEEGEEHLRQRRMQLPFNLATGEGVLYETSPTLELSTIPGNSKAAKIRKMPDQKPLDPNSLLGSLLKQDQSIYIQPPDSDPEFSLEKAFMDSHPLFSVPSDSWRPGMAKPNGTVKEESPMQAMMDTLEQIIGNRDFCTSLQELDQAELQEWENALLSMNAGAGNMSAGLNEILTNDIFSYVEEALFKDNGVTTSIGRPEQLGAMRTAPARDFSANPLADSGTFVGVPSTLSEVELPTSTLPGNQGFNQHNSILGDQVVGDPQTNFLGVGGQGLLATGSEVRGTQKLMHMGPPIQTQIQPILQQTQPNDMFTQPLMLPDLCAQNGLLNFDPPSVASCVKATSQSGQGFPVSQTTHSPSKVNGLGLCPQKQVLSPLSTTRQVHSNPMTLPLQNQMHLGMSVQPVACQQKNSISQSTQVSTSQEGQWAPSIPSADFADNLPEACAPNVQTDLLSPSLSTCLQGQFSLQTQSSQRMPLWQQQQQQQQQQQPPLPSETPKGHQHLPSCVSQSQGFQRPLPTGFLHQNPQNFSVGYTTQKIPNNVFHLTPVPPPTTIRSCMFESGIPPSNGMRFRDVGALVGSSCPTQIQPYNQSPQQASCPFQSNVSEPIVGTSVIPQGDTSISPLSCQIPPTFTPESLLAQTKYLSCTEQKQIPGQPPEENGHFSFSPLNNGTTYFSENNQTNCCDF</sequence>
<evidence type="ECO:0000256" key="9">
    <source>
        <dbReference type="ARBA" id="ARBA00023108"/>
    </source>
</evidence>
<dbReference type="Proteomes" id="UP001152622">
    <property type="component" value="Chromosome 8"/>
</dbReference>
<reference evidence="17" key="1">
    <citation type="journal article" date="2023" name="Science">
        <title>Genome structures resolve the early diversification of teleost fishes.</title>
        <authorList>
            <person name="Parey E."/>
            <person name="Louis A."/>
            <person name="Montfort J."/>
            <person name="Bouchez O."/>
            <person name="Roques C."/>
            <person name="Iampietro C."/>
            <person name="Lluch J."/>
            <person name="Castinel A."/>
            <person name="Donnadieu C."/>
            <person name="Desvignes T."/>
            <person name="Floi Bucao C."/>
            <person name="Jouanno E."/>
            <person name="Wen M."/>
            <person name="Mejri S."/>
            <person name="Dirks R."/>
            <person name="Jansen H."/>
            <person name="Henkel C."/>
            <person name="Chen W.J."/>
            <person name="Zahm M."/>
            <person name="Cabau C."/>
            <person name="Klopp C."/>
            <person name="Thompson A.W."/>
            <person name="Robinson-Rechavi M."/>
            <person name="Braasch I."/>
            <person name="Lecointre G."/>
            <person name="Bobe J."/>
            <person name="Postlethwait J.H."/>
            <person name="Berthelot C."/>
            <person name="Roest Crollius H."/>
            <person name="Guiguen Y."/>
        </authorList>
    </citation>
    <scope>NUCLEOTIDE SEQUENCE</scope>
    <source>
        <strain evidence="17">WJC10195</strain>
    </source>
</reference>
<dbReference type="Pfam" id="PF14598">
    <property type="entry name" value="PAS_11"/>
    <property type="match status" value="1"/>
</dbReference>
<dbReference type="CDD" id="cd19696">
    <property type="entry name" value="bHLH-PAS_AhR_like"/>
    <property type="match status" value="1"/>
</dbReference>
<dbReference type="AlphaFoldDB" id="A0A9Q1F5W0"/>
<keyword evidence="11" id="KW-0010">Activator</keyword>
<dbReference type="InterPro" id="IPR056192">
    <property type="entry name" value="bHLH_NPAS4"/>
</dbReference>
<dbReference type="GO" id="GO:0000976">
    <property type="term" value="F:transcription cis-regulatory region binding"/>
    <property type="evidence" value="ECO:0007669"/>
    <property type="project" value="TreeGrafter"/>
</dbReference>
<dbReference type="FunFam" id="4.10.280.10:FF:000024">
    <property type="entry name" value="Aryl hydrocarbon receptor 2"/>
    <property type="match status" value="1"/>
</dbReference>
<evidence type="ECO:0000259" key="15">
    <source>
        <dbReference type="PROSITE" id="PS50112"/>
    </source>
</evidence>
<feature type="region of interest" description="Disordered" evidence="14">
    <location>
        <begin position="806"/>
        <end position="827"/>
    </location>
</feature>
<keyword evidence="6" id="KW-0677">Repeat</keyword>
<keyword evidence="7" id="KW-0013">ADP-ribosylation</keyword>
<gene>
    <name evidence="17" type="ORF">SKAU_G00230150</name>
</gene>
<evidence type="ECO:0000256" key="8">
    <source>
        <dbReference type="ARBA" id="ARBA00023015"/>
    </source>
</evidence>
<evidence type="ECO:0000256" key="14">
    <source>
        <dbReference type="SAM" id="MobiDB-lite"/>
    </source>
</evidence>
<dbReference type="SUPFAM" id="SSF55785">
    <property type="entry name" value="PYP-like sensor domain (PAS domain)"/>
    <property type="match status" value="2"/>
</dbReference>
<organism evidence="17 18">
    <name type="scientific">Synaphobranchus kaupii</name>
    <name type="common">Kaup's arrowtooth eel</name>
    <dbReference type="NCBI Taxonomy" id="118154"/>
    <lineage>
        <taxon>Eukaryota</taxon>
        <taxon>Metazoa</taxon>
        <taxon>Chordata</taxon>
        <taxon>Craniata</taxon>
        <taxon>Vertebrata</taxon>
        <taxon>Euteleostomi</taxon>
        <taxon>Actinopterygii</taxon>
        <taxon>Neopterygii</taxon>
        <taxon>Teleostei</taxon>
        <taxon>Anguilliformes</taxon>
        <taxon>Synaphobranchidae</taxon>
        <taxon>Synaphobranchus</taxon>
    </lineage>
</organism>
<keyword evidence="8" id="KW-0805">Transcription regulation</keyword>
<evidence type="ECO:0000256" key="3">
    <source>
        <dbReference type="ARBA" id="ARBA00015909"/>
    </source>
</evidence>
<evidence type="ECO:0000256" key="12">
    <source>
        <dbReference type="ARBA" id="ARBA00023163"/>
    </source>
</evidence>
<dbReference type="PANTHER" id="PTHR10649">
    <property type="entry name" value="ARYL HYDROCARBON RECEPTOR"/>
    <property type="match status" value="1"/>
</dbReference>
<feature type="compositionally biased region" description="Low complexity" evidence="14">
    <location>
        <begin position="806"/>
        <end position="816"/>
    </location>
</feature>
<dbReference type="GO" id="GO:0004879">
    <property type="term" value="F:nuclear receptor activity"/>
    <property type="evidence" value="ECO:0007669"/>
    <property type="project" value="TreeGrafter"/>
</dbReference>
<keyword evidence="12" id="KW-0804">Transcription</keyword>
<comment type="caution">
    <text evidence="17">The sequence shown here is derived from an EMBL/GenBank/DDBJ whole genome shotgun (WGS) entry which is preliminary data.</text>
</comment>
<dbReference type="CDD" id="cd00130">
    <property type="entry name" value="PAS"/>
    <property type="match status" value="2"/>
</dbReference>
<evidence type="ECO:0000256" key="7">
    <source>
        <dbReference type="ARBA" id="ARBA00022765"/>
    </source>
</evidence>
<dbReference type="OrthoDB" id="6099906at2759"/>
<dbReference type="InterPro" id="IPR000014">
    <property type="entry name" value="PAS"/>
</dbReference>
<feature type="domain" description="BHLH" evidence="16">
    <location>
        <begin position="25"/>
        <end position="78"/>
    </location>
</feature>
<evidence type="ECO:0000313" key="18">
    <source>
        <dbReference type="Proteomes" id="UP001152622"/>
    </source>
</evidence>
<dbReference type="GO" id="GO:0034751">
    <property type="term" value="C:aryl hydrocarbon receptor complex"/>
    <property type="evidence" value="ECO:0007669"/>
    <property type="project" value="TreeGrafter"/>
</dbReference>
<dbReference type="Gene3D" id="3.30.450.20">
    <property type="entry name" value="PAS domain"/>
    <property type="match status" value="2"/>
</dbReference>
<dbReference type="EMBL" id="JAINUF010000008">
    <property type="protein sequence ID" value="KAJ8351539.1"/>
    <property type="molecule type" value="Genomic_DNA"/>
</dbReference>
<dbReference type="InterPro" id="IPR035965">
    <property type="entry name" value="PAS-like_dom_sf"/>
</dbReference>
<keyword evidence="5" id="KW-0678">Repressor</keyword>
<evidence type="ECO:0000256" key="1">
    <source>
        <dbReference type="ARBA" id="ARBA00004123"/>
    </source>
</evidence>
<dbReference type="InterPro" id="IPR013767">
    <property type="entry name" value="PAS_fold"/>
</dbReference>
<keyword evidence="4" id="KW-0963">Cytoplasm</keyword>
<dbReference type="GO" id="GO:0046983">
    <property type="term" value="F:protein dimerization activity"/>
    <property type="evidence" value="ECO:0007669"/>
    <property type="project" value="InterPro"/>
</dbReference>
<keyword evidence="9" id="KW-0090">Biological rhythms</keyword>
<feature type="compositionally biased region" description="Low complexity" evidence="14">
    <location>
        <begin position="872"/>
        <end position="882"/>
    </location>
</feature>
<protein>
    <recommendedName>
        <fullName evidence="3">Aryl hydrocarbon receptor</fullName>
    </recommendedName>
</protein>
<dbReference type="GO" id="GO:1904613">
    <property type="term" value="P:cellular response to 2,3,7,8-tetrachlorodibenzodioxine"/>
    <property type="evidence" value="ECO:0007669"/>
    <property type="project" value="UniProtKB-ARBA"/>
</dbReference>
<evidence type="ECO:0000256" key="5">
    <source>
        <dbReference type="ARBA" id="ARBA00022491"/>
    </source>
</evidence>
<dbReference type="GO" id="GO:0006805">
    <property type="term" value="P:xenobiotic metabolic process"/>
    <property type="evidence" value="ECO:0007669"/>
    <property type="project" value="InterPro"/>
</dbReference>
<dbReference type="PROSITE" id="PS50888">
    <property type="entry name" value="BHLH"/>
    <property type="match status" value="1"/>
</dbReference>
<dbReference type="SMART" id="SM00353">
    <property type="entry name" value="HLH"/>
    <property type="match status" value="1"/>
</dbReference>
<dbReference type="Pfam" id="PF00989">
    <property type="entry name" value="PAS"/>
    <property type="match status" value="1"/>
</dbReference>
<dbReference type="GO" id="GO:0005634">
    <property type="term" value="C:nucleus"/>
    <property type="evidence" value="ECO:0007669"/>
    <property type="project" value="UniProtKB-SubCell"/>
</dbReference>
<evidence type="ECO:0000256" key="10">
    <source>
        <dbReference type="ARBA" id="ARBA00023125"/>
    </source>
</evidence>
<accession>A0A9Q1F5W0</accession>
<dbReference type="SUPFAM" id="SSF47459">
    <property type="entry name" value="HLH, helix-loop-helix DNA-binding domain"/>
    <property type="match status" value="1"/>
</dbReference>
<dbReference type="Pfam" id="PF23183">
    <property type="entry name" value="bHLH_NPAS4"/>
    <property type="match status" value="1"/>
</dbReference>
<evidence type="ECO:0000313" key="17">
    <source>
        <dbReference type="EMBL" id="KAJ8351539.1"/>
    </source>
</evidence>
<dbReference type="PANTHER" id="PTHR10649:SF17">
    <property type="entry name" value="ARYL HYDROCARBON RECEPTOR 2"/>
    <property type="match status" value="1"/>
</dbReference>
<proteinExistence type="predicted"/>
<evidence type="ECO:0000256" key="13">
    <source>
        <dbReference type="ARBA" id="ARBA00023242"/>
    </source>
</evidence>
<keyword evidence="18" id="KW-1185">Reference proteome</keyword>
<comment type="subcellular location">
    <subcellularLocation>
        <location evidence="2">Cytoplasm</location>
    </subcellularLocation>
    <subcellularLocation>
        <location evidence="1">Nucleus</location>
    </subcellularLocation>
</comment>
<evidence type="ECO:0000259" key="16">
    <source>
        <dbReference type="PROSITE" id="PS50888"/>
    </source>
</evidence>
<evidence type="ECO:0000256" key="11">
    <source>
        <dbReference type="ARBA" id="ARBA00023159"/>
    </source>
</evidence>
<evidence type="ECO:0000256" key="6">
    <source>
        <dbReference type="ARBA" id="ARBA00022737"/>
    </source>
</evidence>